<gene>
    <name evidence="1" type="ORF">NDI56_18795</name>
</gene>
<comment type="caution">
    <text evidence="1">The sequence shown here is derived from an EMBL/GenBank/DDBJ whole genome shotgun (WGS) entry which is preliminary data.</text>
</comment>
<keyword evidence="2" id="KW-1185">Reference proteome</keyword>
<dbReference type="Pfam" id="PF05402">
    <property type="entry name" value="PqqD"/>
    <property type="match status" value="1"/>
</dbReference>
<dbReference type="InterPro" id="IPR008792">
    <property type="entry name" value="PQQD"/>
</dbReference>
<sequence length="71" mass="8050">MILHVDAGEYYGFNEVASDVWDTIQEPQTVGAICDVVAEEYDVEYARCRSDIDELVTDLLEKDLAHIVDNE</sequence>
<proteinExistence type="predicted"/>
<protein>
    <submittedName>
        <fullName evidence="1">PqqD family protein</fullName>
    </submittedName>
</protein>
<dbReference type="Gene3D" id="1.10.10.1150">
    <property type="entry name" value="Coenzyme PQQ synthesis protein D (PqqD)"/>
    <property type="match status" value="1"/>
</dbReference>
<accession>A0ABU2FGS7</accession>
<evidence type="ECO:0000313" key="1">
    <source>
        <dbReference type="EMBL" id="MDS0261454.1"/>
    </source>
</evidence>
<dbReference type="Proteomes" id="UP001259659">
    <property type="component" value="Unassembled WGS sequence"/>
</dbReference>
<organism evidence="1 2">
    <name type="scientific">Haloarcula saliterrae</name>
    <dbReference type="NCBI Taxonomy" id="2950534"/>
    <lineage>
        <taxon>Archaea</taxon>
        <taxon>Methanobacteriati</taxon>
        <taxon>Methanobacteriota</taxon>
        <taxon>Stenosarchaea group</taxon>
        <taxon>Halobacteria</taxon>
        <taxon>Halobacteriales</taxon>
        <taxon>Haloarculaceae</taxon>
        <taxon>Haloarcula</taxon>
    </lineage>
</organism>
<reference evidence="1 2" key="1">
    <citation type="submission" date="2022-06" db="EMBL/GenBank/DDBJ databases">
        <title>Haloarcula sp. a new haloarchaeum isolate from saline soil.</title>
        <authorList>
            <person name="Strakova D."/>
            <person name="Galisteo C."/>
            <person name="Sanchez-Porro C."/>
            <person name="Ventosa A."/>
        </authorList>
    </citation>
    <scope>NUCLEOTIDE SEQUENCE [LARGE SCALE GENOMIC DNA]</scope>
    <source>
        <strain evidence="1 2">S1CR25-12</strain>
    </source>
</reference>
<dbReference type="EMBL" id="JAMQON010000006">
    <property type="protein sequence ID" value="MDS0261454.1"/>
    <property type="molecule type" value="Genomic_DNA"/>
</dbReference>
<dbReference type="RefSeq" id="WP_310921306.1">
    <property type="nucleotide sequence ID" value="NZ_JAMQON010000006.1"/>
</dbReference>
<evidence type="ECO:0000313" key="2">
    <source>
        <dbReference type="Proteomes" id="UP001259659"/>
    </source>
</evidence>
<name>A0ABU2FGS7_9EURY</name>
<dbReference type="InterPro" id="IPR041881">
    <property type="entry name" value="PqqD_sf"/>
</dbReference>